<dbReference type="Gene3D" id="3.30.60.230">
    <property type="entry name" value="Lsr2, dimerization domain"/>
    <property type="match status" value="1"/>
</dbReference>
<dbReference type="EMBL" id="JBHLZP010000114">
    <property type="protein sequence ID" value="MFB9833943.1"/>
    <property type="molecule type" value="Genomic_DNA"/>
</dbReference>
<comment type="caution">
    <text evidence="2">The sequence shown here is derived from an EMBL/GenBank/DDBJ whole genome shotgun (WGS) entry which is preliminary data.</text>
</comment>
<keyword evidence="3" id="KW-1185">Reference proteome</keyword>
<reference evidence="2 3" key="1">
    <citation type="submission" date="2024-09" db="EMBL/GenBank/DDBJ databases">
        <authorList>
            <person name="Sun Q."/>
            <person name="Mori K."/>
        </authorList>
    </citation>
    <scope>NUCLEOTIDE SEQUENCE [LARGE SCALE GENOMIC DNA]</scope>
    <source>
        <strain evidence="2 3">TBRC 0563</strain>
    </source>
</reference>
<protein>
    <submittedName>
        <fullName evidence="2">Histone-like nucleoid-structuring protein Lsr2</fullName>
    </submittedName>
</protein>
<proteinExistence type="predicted"/>
<dbReference type="Pfam" id="PF11774">
    <property type="entry name" value="Lsr2"/>
    <property type="match status" value="1"/>
</dbReference>
<dbReference type="InterPro" id="IPR024412">
    <property type="entry name" value="Lsr2_dim_dom"/>
</dbReference>
<accession>A0ABV5YH47</accession>
<evidence type="ECO:0000259" key="1">
    <source>
        <dbReference type="Pfam" id="PF11774"/>
    </source>
</evidence>
<organism evidence="2 3">
    <name type="scientific">Actinoallomurus acaciae</name>
    <dbReference type="NCBI Taxonomy" id="502577"/>
    <lineage>
        <taxon>Bacteria</taxon>
        <taxon>Bacillati</taxon>
        <taxon>Actinomycetota</taxon>
        <taxon>Actinomycetes</taxon>
        <taxon>Streptosporangiales</taxon>
        <taxon>Thermomonosporaceae</taxon>
        <taxon>Actinoallomurus</taxon>
    </lineage>
</organism>
<gene>
    <name evidence="2" type="ORF">ACFFNX_17300</name>
</gene>
<evidence type="ECO:0000313" key="2">
    <source>
        <dbReference type="EMBL" id="MFB9833943.1"/>
    </source>
</evidence>
<dbReference type="RefSeq" id="WP_378202577.1">
    <property type="nucleotide sequence ID" value="NZ_JBHLZP010000114.1"/>
</dbReference>
<name>A0ABV5YH47_9ACTN</name>
<dbReference type="Proteomes" id="UP001589627">
    <property type="component" value="Unassembled WGS sequence"/>
</dbReference>
<dbReference type="InterPro" id="IPR042261">
    <property type="entry name" value="Lsr2-like_dimerization"/>
</dbReference>
<evidence type="ECO:0000313" key="3">
    <source>
        <dbReference type="Proteomes" id="UP001589627"/>
    </source>
</evidence>
<sequence>MATKTIKIDDIDGRDGDDVAKRDFELGGMMFTIDLGDANFEKLQGLLDELAPFMQHAVKVKQTGRTRKNTPDGQAGA</sequence>
<feature type="domain" description="Lsr2 dimerization" evidence="1">
    <location>
        <begin position="1"/>
        <end position="60"/>
    </location>
</feature>